<dbReference type="Proteomes" id="UP000006237">
    <property type="component" value="Unassembled WGS sequence"/>
</dbReference>
<accession>A0ABP2DRD1</accession>
<gene>
    <name evidence="2" type="ORF">HMPREF0293_1725</name>
</gene>
<proteinExistence type="predicted"/>
<feature type="compositionally biased region" description="Pro residues" evidence="1">
    <location>
        <begin position="330"/>
        <end position="355"/>
    </location>
</feature>
<feature type="compositionally biased region" description="Pro residues" evidence="1">
    <location>
        <begin position="302"/>
        <end position="323"/>
    </location>
</feature>
<dbReference type="EMBL" id="ACHF01000067">
    <property type="protein sequence ID" value="EEI62576.1"/>
    <property type="molecule type" value="Genomic_DNA"/>
</dbReference>
<keyword evidence="3" id="KW-1185">Reference proteome</keyword>
<name>A0ABP2DRD1_9CORY</name>
<sequence>MLNRILGQSTSTTGASTFRRTPKSASDPHRFQAPSHARARHDRALRAIPMTLALALTAATITCTPASALDVKSDGEVCTISPSHADDVTAERLRDEVPVALAQGAQSYAKKFGSQWAAFASPFWELRQDRDKVIERLGLDKPFAWKQTISVQQAQRMYEDSQPSPYFHANDFEHYVDPLSWAHLHKLHESILPYLQPFLDDMESQVGDEAYHRALGKCIGIGTLAELSAEGSSEDTLATISSDTTIDLDTDGQIAVGTTVSIIAALGLVGGFLSQINPEWLPMQLRLVLAPVFPNLAPPAPAPAPPAPPALPAPAPKPQPRPAPVIRYRPPAPVPVPQIPKPAPAPAPRPVIPAPKPVRLPKVHIDIRTNGPFPG</sequence>
<reference evidence="2 3" key="1">
    <citation type="submission" date="2009-01" db="EMBL/GenBank/DDBJ databases">
        <authorList>
            <person name="Qin X."/>
            <person name="Bachman B."/>
            <person name="Battles P."/>
            <person name="Bell A."/>
            <person name="Bess C."/>
            <person name="Bickham C."/>
            <person name="Chaboub L."/>
            <person name="Chen D."/>
            <person name="Coyle M."/>
            <person name="Deiros D.R."/>
            <person name="Dinh H."/>
            <person name="Forbes L."/>
            <person name="Fowler G."/>
            <person name="Francisco L."/>
            <person name="Fu Q."/>
            <person name="Gubbala S."/>
            <person name="Hale W."/>
            <person name="Han Y."/>
            <person name="Hemphill L."/>
            <person name="Highlander S.K."/>
            <person name="Hirani K."/>
            <person name="Hogues M."/>
            <person name="Jackson L."/>
            <person name="Jakkamsetti A."/>
            <person name="Javaid M."/>
            <person name="Jiang H."/>
            <person name="Korchina V."/>
            <person name="Kovar C."/>
            <person name="Lara F."/>
            <person name="Lee S."/>
            <person name="Mata R."/>
            <person name="Mathew T."/>
            <person name="Moen C."/>
            <person name="Morales K."/>
            <person name="Munidasa M."/>
            <person name="Nazareth L."/>
            <person name="Ngo R."/>
            <person name="Nguyen L."/>
            <person name="Okwuonu G."/>
            <person name="Ongeri F."/>
            <person name="Patil S."/>
            <person name="Petrosino J."/>
            <person name="Pham C."/>
            <person name="Pham P."/>
            <person name="Pu L.-L."/>
            <person name="Puazo M."/>
            <person name="Raj R."/>
            <person name="Reid J."/>
            <person name="Rouhana J."/>
            <person name="Saada N."/>
            <person name="Shang Y."/>
            <person name="Simmons D."/>
            <person name="Thornton R."/>
            <person name="Warren J."/>
            <person name="Weissenberger G."/>
            <person name="Zhang J."/>
            <person name="Zhang L."/>
            <person name="Zhou C."/>
            <person name="Zhu D."/>
            <person name="Muzny D."/>
            <person name="Worley K."/>
            <person name="Gibbs R."/>
        </authorList>
    </citation>
    <scope>NUCLEOTIDE SEQUENCE [LARGE SCALE GENOMIC DNA]</scope>
    <source>
        <strain evidence="2 3">ATCC 51866</strain>
    </source>
</reference>
<protein>
    <submittedName>
        <fullName evidence="2">Uncharacterized protein</fullName>
    </submittedName>
</protein>
<organism evidence="2 3">
    <name type="scientific">Corynebacterium glucuronolyticum ATCC 51866</name>
    <dbReference type="NCBI Taxonomy" id="548478"/>
    <lineage>
        <taxon>Bacteria</taxon>
        <taxon>Bacillati</taxon>
        <taxon>Actinomycetota</taxon>
        <taxon>Actinomycetes</taxon>
        <taxon>Mycobacteriales</taxon>
        <taxon>Corynebacteriaceae</taxon>
        <taxon>Corynebacterium</taxon>
    </lineage>
</organism>
<feature type="region of interest" description="Disordered" evidence="1">
    <location>
        <begin position="302"/>
        <end position="355"/>
    </location>
</feature>
<feature type="compositionally biased region" description="Polar residues" evidence="1">
    <location>
        <begin position="1"/>
        <end position="19"/>
    </location>
</feature>
<evidence type="ECO:0000313" key="3">
    <source>
        <dbReference type="Proteomes" id="UP000006237"/>
    </source>
</evidence>
<feature type="region of interest" description="Disordered" evidence="1">
    <location>
        <begin position="1"/>
        <end position="39"/>
    </location>
</feature>
<evidence type="ECO:0000313" key="2">
    <source>
        <dbReference type="EMBL" id="EEI62576.1"/>
    </source>
</evidence>
<evidence type="ECO:0000256" key="1">
    <source>
        <dbReference type="SAM" id="MobiDB-lite"/>
    </source>
</evidence>
<comment type="caution">
    <text evidence="2">The sequence shown here is derived from an EMBL/GenBank/DDBJ whole genome shotgun (WGS) entry which is preliminary data.</text>
</comment>